<keyword evidence="4" id="KW-1185">Reference proteome</keyword>
<feature type="domain" description="F-box" evidence="2">
    <location>
        <begin position="28"/>
        <end position="57"/>
    </location>
</feature>
<name>A0AAV6KBC7_9ERIC</name>
<dbReference type="EMBL" id="JACTNZ010000005">
    <property type="protein sequence ID" value="KAG5549746.1"/>
    <property type="molecule type" value="Genomic_DNA"/>
</dbReference>
<protein>
    <recommendedName>
        <fullName evidence="2">F-box domain-containing protein</fullName>
    </recommendedName>
</protein>
<comment type="caution">
    <text evidence="3">The sequence shown here is derived from an EMBL/GenBank/DDBJ whole genome shotgun (WGS) entry which is preliminary data.</text>
</comment>
<dbReference type="InterPro" id="IPR001810">
    <property type="entry name" value="F-box_dom"/>
</dbReference>
<proteinExistence type="predicted"/>
<feature type="compositionally biased region" description="Polar residues" evidence="1">
    <location>
        <begin position="1"/>
        <end position="19"/>
    </location>
</feature>
<gene>
    <name evidence="3" type="ORF">RHGRI_014896</name>
</gene>
<organism evidence="3 4">
    <name type="scientific">Rhododendron griersonianum</name>
    <dbReference type="NCBI Taxonomy" id="479676"/>
    <lineage>
        <taxon>Eukaryota</taxon>
        <taxon>Viridiplantae</taxon>
        <taxon>Streptophyta</taxon>
        <taxon>Embryophyta</taxon>
        <taxon>Tracheophyta</taxon>
        <taxon>Spermatophyta</taxon>
        <taxon>Magnoliopsida</taxon>
        <taxon>eudicotyledons</taxon>
        <taxon>Gunneridae</taxon>
        <taxon>Pentapetalae</taxon>
        <taxon>asterids</taxon>
        <taxon>Ericales</taxon>
        <taxon>Ericaceae</taxon>
        <taxon>Ericoideae</taxon>
        <taxon>Rhodoreae</taxon>
        <taxon>Rhododendron</taxon>
    </lineage>
</organism>
<evidence type="ECO:0000313" key="3">
    <source>
        <dbReference type="EMBL" id="KAG5549746.1"/>
    </source>
</evidence>
<accession>A0AAV6KBC7</accession>
<evidence type="ECO:0000256" key="1">
    <source>
        <dbReference type="SAM" id="MobiDB-lite"/>
    </source>
</evidence>
<evidence type="ECO:0000259" key="2">
    <source>
        <dbReference type="PROSITE" id="PS50181"/>
    </source>
</evidence>
<dbReference type="PROSITE" id="PS50181">
    <property type="entry name" value="FBOX"/>
    <property type="match status" value="1"/>
</dbReference>
<evidence type="ECO:0000313" key="4">
    <source>
        <dbReference type="Proteomes" id="UP000823749"/>
    </source>
</evidence>
<dbReference type="InterPro" id="IPR036047">
    <property type="entry name" value="F-box-like_dom_sf"/>
</dbReference>
<dbReference type="Pfam" id="PF00646">
    <property type="entry name" value="F-box"/>
    <property type="match status" value="1"/>
</dbReference>
<dbReference type="AlphaFoldDB" id="A0AAV6KBC7"/>
<feature type="region of interest" description="Disordered" evidence="1">
    <location>
        <begin position="1"/>
        <end position="32"/>
    </location>
</feature>
<dbReference type="SUPFAM" id="SSF81383">
    <property type="entry name" value="F-box domain"/>
    <property type="match status" value="1"/>
</dbReference>
<dbReference type="Proteomes" id="UP000823749">
    <property type="component" value="Chromosome 5"/>
</dbReference>
<sequence length="82" mass="9313">MATVSDSTCGESEKTNQTPPCRLPTEDSRPLPNLPRDIMVEILSRLPVKSLLRLRCVLQAMPFLDFKSQIRKNPSQSSIYEH</sequence>
<dbReference type="Gene3D" id="1.20.1280.50">
    <property type="match status" value="1"/>
</dbReference>
<reference evidence="3" key="1">
    <citation type="submission" date="2020-08" db="EMBL/GenBank/DDBJ databases">
        <title>Plant Genome Project.</title>
        <authorList>
            <person name="Zhang R.-G."/>
        </authorList>
    </citation>
    <scope>NUCLEOTIDE SEQUENCE</scope>
    <source>
        <strain evidence="3">WSP0</strain>
        <tissue evidence="3">Leaf</tissue>
    </source>
</reference>